<name>A0ABW2QW93_9NEIS</name>
<sequence>MSSLFKLVDCEYRIVICDNNSDNNSYYEIKNWILSEKEKNSYLNAMDLKCINVLNNESYCIESNDLFLLQTGKNLGFAGGMNVGIRVALEDPRMEYVWILNNDTEVDKNALSALIKHAKSDCRIGICGSTLLYHDQPNVIQAVGGKYNSYLGTIKHILGHRQYSEKLCLSIDVNDMDYIVGAAMLVSKEFIEKIGLMDESYFIYFEELDWATRAKRFDPVFKLGYAAKSIVLHKEGASIGSGSKRNGKRQSFSDTYALRNRIAFSNKFYKNRVFFVKFFILLSSMSRMIKCDFDAALRAFKVVMGRL</sequence>
<proteinExistence type="inferred from homology"/>
<dbReference type="Pfam" id="PF00535">
    <property type="entry name" value="Glycos_transf_2"/>
    <property type="match status" value="1"/>
</dbReference>
<evidence type="ECO:0000259" key="4">
    <source>
        <dbReference type="Pfam" id="PF00535"/>
    </source>
</evidence>
<gene>
    <name evidence="5" type="ORF">ACFQNF_08815</name>
</gene>
<dbReference type="GO" id="GO:0016757">
    <property type="term" value="F:glycosyltransferase activity"/>
    <property type="evidence" value="ECO:0007669"/>
    <property type="project" value="UniProtKB-KW"/>
</dbReference>
<evidence type="ECO:0000256" key="2">
    <source>
        <dbReference type="ARBA" id="ARBA00022676"/>
    </source>
</evidence>
<comment type="caution">
    <text evidence="5">The sequence shown here is derived from an EMBL/GenBank/DDBJ whole genome shotgun (WGS) entry which is preliminary data.</text>
</comment>
<dbReference type="InterPro" id="IPR029044">
    <property type="entry name" value="Nucleotide-diphossugar_trans"/>
</dbReference>
<dbReference type="EC" id="2.4.-.-" evidence="5"/>
<dbReference type="Gene3D" id="3.90.550.10">
    <property type="entry name" value="Spore Coat Polysaccharide Biosynthesis Protein SpsA, Chain A"/>
    <property type="match status" value="1"/>
</dbReference>
<dbReference type="EMBL" id="JBHTBQ010000014">
    <property type="protein sequence ID" value="MFC7419986.1"/>
    <property type="molecule type" value="Genomic_DNA"/>
</dbReference>
<keyword evidence="6" id="KW-1185">Reference proteome</keyword>
<feature type="domain" description="Glycosyltransferase 2-like" evidence="4">
    <location>
        <begin position="58"/>
        <end position="143"/>
    </location>
</feature>
<accession>A0ABW2QW93</accession>
<dbReference type="PANTHER" id="PTHR43179">
    <property type="entry name" value="RHAMNOSYLTRANSFERASE WBBL"/>
    <property type="match status" value="1"/>
</dbReference>
<dbReference type="InterPro" id="IPR001173">
    <property type="entry name" value="Glyco_trans_2-like"/>
</dbReference>
<dbReference type="Proteomes" id="UP001596473">
    <property type="component" value="Unassembled WGS sequence"/>
</dbReference>
<evidence type="ECO:0000256" key="3">
    <source>
        <dbReference type="ARBA" id="ARBA00022679"/>
    </source>
</evidence>
<keyword evidence="2 5" id="KW-0328">Glycosyltransferase</keyword>
<reference evidence="6" key="1">
    <citation type="journal article" date="2019" name="Int. J. Syst. Evol. Microbiol.">
        <title>The Global Catalogue of Microorganisms (GCM) 10K type strain sequencing project: providing services to taxonomists for standard genome sequencing and annotation.</title>
        <authorList>
            <consortium name="The Broad Institute Genomics Platform"/>
            <consortium name="The Broad Institute Genome Sequencing Center for Infectious Disease"/>
            <person name="Wu L."/>
            <person name="Ma J."/>
        </authorList>
    </citation>
    <scope>NUCLEOTIDE SEQUENCE [LARGE SCALE GENOMIC DNA]</scope>
    <source>
        <strain evidence="6">CCUG 62945</strain>
    </source>
</reference>
<dbReference type="RefSeq" id="WP_380187626.1">
    <property type="nucleotide sequence ID" value="NZ_JBHTBQ010000014.1"/>
</dbReference>
<comment type="similarity">
    <text evidence="1">Belongs to the glycosyltransferase 2 family.</text>
</comment>
<dbReference type="PANTHER" id="PTHR43179:SF12">
    <property type="entry name" value="GALACTOFURANOSYLTRANSFERASE GLFT2"/>
    <property type="match status" value="1"/>
</dbReference>
<dbReference type="SUPFAM" id="SSF53448">
    <property type="entry name" value="Nucleotide-diphospho-sugar transferases"/>
    <property type="match status" value="1"/>
</dbReference>
<keyword evidence="3 5" id="KW-0808">Transferase</keyword>
<evidence type="ECO:0000313" key="5">
    <source>
        <dbReference type="EMBL" id="MFC7419986.1"/>
    </source>
</evidence>
<evidence type="ECO:0000313" key="6">
    <source>
        <dbReference type="Proteomes" id="UP001596473"/>
    </source>
</evidence>
<protein>
    <submittedName>
        <fullName evidence="5">Glycosyltransferase</fullName>
        <ecNumber evidence="5">2.4.-.-</ecNumber>
    </submittedName>
</protein>
<organism evidence="5 6">
    <name type="scientific">Iodobacter arcticus</name>
    <dbReference type="NCBI Taxonomy" id="590593"/>
    <lineage>
        <taxon>Bacteria</taxon>
        <taxon>Pseudomonadati</taxon>
        <taxon>Pseudomonadota</taxon>
        <taxon>Betaproteobacteria</taxon>
        <taxon>Neisseriales</taxon>
        <taxon>Chitinibacteraceae</taxon>
        <taxon>Iodobacter</taxon>
    </lineage>
</organism>
<evidence type="ECO:0000256" key="1">
    <source>
        <dbReference type="ARBA" id="ARBA00006739"/>
    </source>
</evidence>